<feature type="domain" description="Fumarylacetoacetase-like C-terminal" evidence="1">
    <location>
        <begin position="114"/>
        <end position="299"/>
    </location>
</feature>
<accession>A0A857KV20</accession>
<protein>
    <submittedName>
        <fullName evidence="2">Fumarylacetoacetate hydrolase family protein</fullName>
    </submittedName>
</protein>
<dbReference type="GO" id="GO:0016787">
    <property type="term" value="F:hydrolase activity"/>
    <property type="evidence" value="ECO:0007669"/>
    <property type="project" value="UniProtKB-KW"/>
</dbReference>
<dbReference type="Pfam" id="PF01557">
    <property type="entry name" value="FAA_hydrolase"/>
    <property type="match status" value="1"/>
</dbReference>
<dbReference type="InterPro" id="IPR011234">
    <property type="entry name" value="Fumarylacetoacetase-like_C"/>
</dbReference>
<dbReference type="PANTHER" id="PTHR43211:SF1">
    <property type="entry name" value="BLL6422 PROTEIN"/>
    <property type="match status" value="1"/>
</dbReference>
<dbReference type="Gene3D" id="3.90.850.10">
    <property type="entry name" value="Fumarylacetoacetase-like, C-terminal domain"/>
    <property type="match status" value="1"/>
</dbReference>
<name>A0A857KV20_9ACTN</name>
<organism evidence="2">
    <name type="scientific">Gordonia amarae</name>
    <dbReference type="NCBI Taxonomy" id="36821"/>
    <lineage>
        <taxon>Bacteria</taxon>
        <taxon>Bacillati</taxon>
        <taxon>Actinomycetota</taxon>
        <taxon>Actinomycetes</taxon>
        <taxon>Mycobacteriales</taxon>
        <taxon>Gordoniaceae</taxon>
        <taxon>Gordonia</taxon>
    </lineage>
</organism>
<evidence type="ECO:0000259" key="1">
    <source>
        <dbReference type="Pfam" id="PF01557"/>
    </source>
</evidence>
<dbReference type="InterPro" id="IPR036663">
    <property type="entry name" value="Fumarylacetoacetase_C_sf"/>
</dbReference>
<gene>
    <name evidence="2" type="ORF">GII30_05525</name>
</gene>
<reference evidence="2" key="1">
    <citation type="journal article" date="2021" name="Nat. Microbiol.">
        <title>Cocultivation of an ultrasmall environmental parasitic bacterium with lytic ability against bacteria associated with wastewater foams.</title>
        <authorList>
            <person name="Batinovic S."/>
            <person name="Rose J.J.A."/>
            <person name="Ratcliffe J."/>
            <person name="Seviour R.J."/>
            <person name="Petrovski S."/>
        </authorList>
    </citation>
    <scope>NUCLEOTIDE SEQUENCE</scope>
    <source>
        <strain evidence="2">CON44</strain>
    </source>
</reference>
<sequence length="301" mass="32656">MKLRRVHRDGRLVVQQSTGGDWADTDDAGAFGGQVFDPEWELTLAREHLERSEHLLPFQPVSFRDFLLCEQHNIDAARGLVRRFHPGQYRAASLIEKLTRRPFPMFKPAALFYRQPEYYMGNHLTFVPSGTPMRAPSYSSALDYELELGIVLAAPLLDATPDEAVAAIGAFVLVNDFSARDVQRAEMASGLGPQKSKHFANSMSATAVTPDEVLPRIDALTGSVAINGKTVSTVSSAGLWWSVGEMLAHASKSEQLRPGELLATGTLAGGSGMETGNWVSPGDTLTLTLDGVGQIEHPILG</sequence>
<evidence type="ECO:0000313" key="2">
    <source>
        <dbReference type="EMBL" id="QHN38713.1"/>
    </source>
</evidence>
<dbReference type="AlphaFoldDB" id="A0A857KV20"/>
<dbReference type="SUPFAM" id="SSF56529">
    <property type="entry name" value="FAH"/>
    <property type="match status" value="1"/>
</dbReference>
<keyword evidence="2" id="KW-0378">Hydrolase</keyword>
<dbReference type="EMBL" id="CP045810">
    <property type="protein sequence ID" value="QHN38713.1"/>
    <property type="molecule type" value="Genomic_DNA"/>
</dbReference>
<dbReference type="PANTHER" id="PTHR43211">
    <property type="entry name" value="FUMARYLACETOACETATE HYDROLASE"/>
    <property type="match status" value="1"/>
</dbReference>
<proteinExistence type="predicted"/>
<dbReference type="RefSeq" id="WP_005190894.1">
    <property type="nucleotide sequence ID" value="NZ_CP045804.1"/>
</dbReference>